<feature type="non-terminal residue" evidence="1">
    <location>
        <position position="1"/>
    </location>
</feature>
<evidence type="ECO:0000313" key="2">
    <source>
        <dbReference type="Proteomes" id="UP000789920"/>
    </source>
</evidence>
<protein>
    <submittedName>
        <fullName evidence="1">13025_t:CDS:1</fullName>
    </submittedName>
</protein>
<dbReference type="EMBL" id="CAJVQC010134469">
    <property type="protein sequence ID" value="CAG8842518.1"/>
    <property type="molecule type" value="Genomic_DNA"/>
</dbReference>
<sequence>AIHKEAQKNSILKYELQTSIDSVQNILFDRIRRLKLHDDYFEINNPASEDNINTFFKIMAQIDPELDKIYGQSTSERFCPSAMNIATNEEISENKTSKFINSKIRQIKLQFTLDSLCYTCGSQLLPEDHELSDQI</sequence>
<dbReference type="Proteomes" id="UP000789920">
    <property type="component" value="Unassembled WGS sequence"/>
</dbReference>
<organism evidence="1 2">
    <name type="scientific">Racocetra persica</name>
    <dbReference type="NCBI Taxonomy" id="160502"/>
    <lineage>
        <taxon>Eukaryota</taxon>
        <taxon>Fungi</taxon>
        <taxon>Fungi incertae sedis</taxon>
        <taxon>Mucoromycota</taxon>
        <taxon>Glomeromycotina</taxon>
        <taxon>Glomeromycetes</taxon>
        <taxon>Diversisporales</taxon>
        <taxon>Gigasporaceae</taxon>
        <taxon>Racocetra</taxon>
    </lineage>
</organism>
<proteinExistence type="predicted"/>
<reference evidence="1" key="1">
    <citation type="submission" date="2021-06" db="EMBL/GenBank/DDBJ databases">
        <authorList>
            <person name="Kallberg Y."/>
            <person name="Tangrot J."/>
            <person name="Rosling A."/>
        </authorList>
    </citation>
    <scope>NUCLEOTIDE SEQUENCE</scope>
    <source>
        <strain evidence="1">MA461A</strain>
    </source>
</reference>
<evidence type="ECO:0000313" key="1">
    <source>
        <dbReference type="EMBL" id="CAG8842518.1"/>
    </source>
</evidence>
<keyword evidence="2" id="KW-1185">Reference proteome</keyword>
<gene>
    <name evidence="1" type="ORF">RPERSI_LOCUS32358</name>
</gene>
<comment type="caution">
    <text evidence="1">The sequence shown here is derived from an EMBL/GenBank/DDBJ whole genome shotgun (WGS) entry which is preliminary data.</text>
</comment>
<accession>A0ACA9SLU3</accession>
<feature type="non-terminal residue" evidence="1">
    <location>
        <position position="135"/>
    </location>
</feature>
<name>A0ACA9SLU3_9GLOM</name>